<feature type="region of interest" description="Disordered" evidence="1">
    <location>
        <begin position="217"/>
        <end position="243"/>
    </location>
</feature>
<organism evidence="2 3">
    <name type="scientific">Phialemonium atrogriseum</name>
    <dbReference type="NCBI Taxonomy" id="1093897"/>
    <lineage>
        <taxon>Eukaryota</taxon>
        <taxon>Fungi</taxon>
        <taxon>Dikarya</taxon>
        <taxon>Ascomycota</taxon>
        <taxon>Pezizomycotina</taxon>
        <taxon>Sordariomycetes</taxon>
        <taxon>Sordariomycetidae</taxon>
        <taxon>Cephalothecales</taxon>
        <taxon>Cephalothecaceae</taxon>
        <taxon>Phialemonium</taxon>
    </lineage>
</organism>
<dbReference type="AlphaFoldDB" id="A0AAJ0BTE3"/>
<evidence type="ECO:0000313" key="2">
    <source>
        <dbReference type="EMBL" id="KAK1763876.1"/>
    </source>
</evidence>
<proteinExistence type="predicted"/>
<accession>A0AAJ0BTE3</accession>
<dbReference type="Proteomes" id="UP001244011">
    <property type="component" value="Unassembled WGS sequence"/>
</dbReference>
<reference evidence="2" key="1">
    <citation type="submission" date="2023-06" db="EMBL/GenBank/DDBJ databases">
        <title>Genome-scale phylogeny and comparative genomics of the fungal order Sordariales.</title>
        <authorList>
            <consortium name="Lawrence Berkeley National Laboratory"/>
            <person name="Hensen N."/>
            <person name="Bonometti L."/>
            <person name="Westerberg I."/>
            <person name="Brannstrom I.O."/>
            <person name="Guillou S."/>
            <person name="Cros-Aarteil S."/>
            <person name="Calhoun S."/>
            <person name="Haridas S."/>
            <person name="Kuo A."/>
            <person name="Mondo S."/>
            <person name="Pangilinan J."/>
            <person name="Riley R."/>
            <person name="Labutti K."/>
            <person name="Andreopoulos B."/>
            <person name="Lipzen A."/>
            <person name="Chen C."/>
            <person name="Yanf M."/>
            <person name="Daum C."/>
            <person name="Ng V."/>
            <person name="Clum A."/>
            <person name="Steindorff A."/>
            <person name="Ohm R."/>
            <person name="Martin F."/>
            <person name="Silar P."/>
            <person name="Natvig D."/>
            <person name="Lalanne C."/>
            <person name="Gautier V."/>
            <person name="Ament-Velasquez S.L."/>
            <person name="Kruys A."/>
            <person name="Hutchinson M.I."/>
            <person name="Powell A.J."/>
            <person name="Barry K."/>
            <person name="Miller A.N."/>
            <person name="Grigoriev I.V."/>
            <person name="Debuchy R."/>
            <person name="Gladieux P."/>
            <person name="Thoren M.H."/>
            <person name="Johannesson H."/>
        </authorList>
    </citation>
    <scope>NUCLEOTIDE SEQUENCE</scope>
    <source>
        <strain evidence="2">8032-3</strain>
    </source>
</reference>
<gene>
    <name evidence="2" type="ORF">QBC33DRAFT_212787</name>
</gene>
<evidence type="ECO:0000313" key="3">
    <source>
        <dbReference type="Proteomes" id="UP001244011"/>
    </source>
</evidence>
<dbReference type="EMBL" id="MU839024">
    <property type="protein sequence ID" value="KAK1763876.1"/>
    <property type="molecule type" value="Genomic_DNA"/>
</dbReference>
<sequence length="243" mass="26509">MLPRTTFTYKYMTFPSLYLVESSISKQLSPVLQFVPLSDSLPPSYFAMATSTSTPNPILADKLEALAQRLHATAQDLRSGSISLETDANQRMGMIKAGAELVDAVSKPWDKILNWIPQFAQAAAVRLFIKWGVFQNIPTGNGESISYEDLAAKVGAEVSLISKSRSSSVVLVINPDPSLIWITSPFCMGPCIRRSFAADRNGSRRAYSVLRDVRHSQSHASHGGDGVRHPSSSPVCSPRIVLT</sequence>
<dbReference type="RefSeq" id="XP_060280089.1">
    <property type="nucleotide sequence ID" value="XM_060422685.1"/>
</dbReference>
<comment type="caution">
    <text evidence="2">The sequence shown here is derived from an EMBL/GenBank/DDBJ whole genome shotgun (WGS) entry which is preliminary data.</text>
</comment>
<evidence type="ECO:0000256" key="1">
    <source>
        <dbReference type="SAM" id="MobiDB-lite"/>
    </source>
</evidence>
<protein>
    <submittedName>
        <fullName evidence="2">Uncharacterized protein</fullName>
    </submittedName>
</protein>
<dbReference type="GeneID" id="85305872"/>
<keyword evidence="3" id="KW-1185">Reference proteome</keyword>
<name>A0AAJ0BTE3_9PEZI</name>